<dbReference type="GO" id="GO:0005737">
    <property type="term" value="C:cytoplasm"/>
    <property type="evidence" value="ECO:0007669"/>
    <property type="project" value="TreeGrafter"/>
</dbReference>
<dbReference type="Pfam" id="PF02985">
    <property type="entry name" value="HEAT"/>
    <property type="match status" value="1"/>
</dbReference>
<evidence type="ECO:0000313" key="5">
    <source>
        <dbReference type="Proteomes" id="UP000494165"/>
    </source>
</evidence>
<sequence>MVINSRQAVVRTLQSSLRAIGAARDEAERILAVATQLSQDVVEDIRCDVADQIPHLALACHAAHEPDGRTLDSLISSHILPIVSNLLIDTNKMIHKTAQGALLALLEQGLLPSPVVEDKLVPLVVGWCSRGDSELETSAIGLMTKMASVIGRDSTVQHFLQPFCDMCDNAQLYVRKVCATNFGEFAAVFGPSKTEEMLLVSFLRLCQDSEWAVRKACAEVFTSVSHAVSLAKRRSTLAATFHHLLRDESRWVQVAAFQSLGSFIASYAQQQHASDHQVLLDTEGVVLALRAEANCKSMMHYAPRNETLNLVGGGDDDDDEDEDEDGDAGDEILEHHTEEHEDAEEQKRREAEETASRLVDSITSQVQQLVVAEESFNTFQYWRTPLPELELVDEPAPPLPTTEPPKAPNEPAFYNSDITPPLSPLASLMPDRLENQAPNIALPPVPSVDSGLHEKCLDSDSSEWLSNCEGFKQDVVPPMLINHFVYMATPLARSVDNEISHHCAFSLPAVVLTLGRDNWPILRKTYQCLASDMQWKVRRTMASSIHEVAGILGEELASTDLMPIFLEFVKDLDEVRIGILKHLTSFLKMLRRDECERFLPELSRLLQMDHHTNWRYREELATQLIGVLDLCTPEHARAHVAPIALALLDDRVAAVREAALPLVAKVTSKLGEEHELLDRLLARYHELYVVTERWMRRQSFSLLCGHLIRLPNPPVSPETFATRILPMLEHLAKDPVPNVRLAVAQSVNQDVLAHPYFSPSGGLGYYMIEGVVHDLQLDRDRDVRYFSGGMHETSYGLSNETPLSEDSTMDHMAFSS</sequence>
<evidence type="ECO:0008006" key="6">
    <source>
        <dbReference type="Google" id="ProtNLM"/>
    </source>
</evidence>
<dbReference type="InterPro" id="IPR021133">
    <property type="entry name" value="HEAT_type_2"/>
</dbReference>
<evidence type="ECO:0000313" key="4">
    <source>
        <dbReference type="EMBL" id="CAB3385967.1"/>
    </source>
</evidence>
<feature type="compositionally biased region" description="Acidic residues" evidence="3">
    <location>
        <begin position="314"/>
        <end position="331"/>
    </location>
</feature>
<dbReference type="InterPro" id="IPR051023">
    <property type="entry name" value="PP2A_Regulatory_Subunit_A"/>
</dbReference>
<dbReference type="PROSITE" id="PS50077">
    <property type="entry name" value="HEAT_REPEAT"/>
    <property type="match status" value="2"/>
</dbReference>
<feature type="compositionally biased region" description="Basic and acidic residues" evidence="3">
    <location>
        <begin position="332"/>
        <end position="355"/>
    </location>
</feature>
<dbReference type="InterPro" id="IPR016024">
    <property type="entry name" value="ARM-type_fold"/>
</dbReference>
<dbReference type="PANTHER" id="PTHR10648:SF1">
    <property type="entry name" value="SERINE_THREONINE-PROTEIN PHOSPHATASE 4 REGULATORY SUBUNIT 1"/>
    <property type="match status" value="1"/>
</dbReference>
<evidence type="ECO:0000256" key="2">
    <source>
        <dbReference type="PROSITE-ProRule" id="PRU00103"/>
    </source>
</evidence>
<dbReference type="Proteomes" id="UP000494165">
    <property type="component" value="Unassembled WGS sequence"/>
</dbReference>
<accession>A0A8S1E6U4</accession>
<evidence type="ECO:0000256" key="3">
    <source>
        <dbReference type="SAM" id="MobiDB-lite"/>
    </source>
</evidence>
<gene>
    <name evidence="4" type="ORF">CLODIP_2_CD04849</name>
</gene>
<feature type="region of interest" description="Disordered" evidence="3">
    <location>
        <begin position="796"/>
        <end position="816"/>
    </location>
</feature>
<dbReference type="OrthoDB" id="340346at2759"/>
<proteinExistence type="predicted"/>
<dbReference type="SUPFAM" id="SSF48371">
    <property type="entry name" value="ARM repeat"/>
    <property type="match status" value="1"/>
</dbReference>
<keyword evidence="1" id="KW-0677">Repeat</keyword>
<feature type="region of interest" description="Disordered" evidence="3">
    <location>
        <begin position="306"/>
        <end position="356"/>
    </location>
</feature>
<comment type="caution">
    <text evidence="4">The sequence shown here is derived from an EMBL/GenBank/DDBJ whole genome shotgun (WGS) entry which is preliminary data.</text>
</comment>
<name>A0A8S1E6U4_9INSE</name>
<feature type="repeat" description="HEAT" evidence="2">
    <location>
        <begin position="724"/>
        <end position="747"/>
    </location>
</feature>
<feature type="compositionally biased region" description="Polar residues" evidence="3">
    <location>
        <begin position="796"/>
        <end position="806"/>
    </location>
</feature>
<dbReference type="PANTHER" id="PTHR10648">
    <property type="entry name" value="SERINE/THREONINE-PROTEIN PHOSPHATASE PP2A 65 KDA REGULATORY SUBUNIT"/>
    <property type="match status" value="1"/>
</dbReference>
<protein>
    <recommendedName>
        <fullName evidence="6">Serine/threonine-protein phosphatase 4 regulatory subunit 1</fullName>
    </recommendedName>
</protein>
<dbReference type="GO" id="GO:0019888">
    <property type="term" value="F:protein phosphatase regulator activity"/>
    <property type="evidence" value="ECO:0007669"/>
    <property type="project" value="TreeGrafter"/>
</dbReference>
<organism evidence="4 5">
    <name type="scientific">Cloeon dipterum</name>
    <dbReference type="NCBI Taxonomy" id="197152"/>
    <lineage>
        <taxon>Eukaryota</taxon>
        <taxon>Metazoa</taxon>
        <taxon>Ecdysozoa</taxon>
        <taxon>Arthropoda</taxon>
        <taxon>Hexapoda</taxon>
        <taxon>Insecta</taxon>
        <taxon>Pterygota</taxon>
        <taxon>Palaeoptera</taxon>
        <taxon>Ephemeroptera</taxon>
        <taxon>Pisciforma</taxon>
        <taxon>Baetidae</taxon>
        <taxon>Cloeon</taxon>
    </lineage>
</organism>
<evidence type="ECO:0000256" key="1">
    <source>
        <dbReference type="ARBA" id="ARBA00022737"/>
    </source>
</evidence>
<feature type="repeat" description="HEAT" evidence="2">
    <location>
        <begin position="640"/>
        <end position="674"/>
    </location>
</feature>
<dbReference type="Gene3D" id="1.25.10.10">
    <property type="entry name" value="Leucine-rich Repeat Variant"/>
    <property type="match status" value="2"/>
</dbReference>
<dbReference type="InterPro" id="IPR000357">
    <property type="entry name" value="HEAT"/>
</dbReference>
<dbReference type="AlphaFoldDB" id="A0A8S1E6U4"/>
<dbReference type="InterPro" id="IPR011989">
    <property type="entry name" value="ARM-like"/>
</dbReference>
<dbReference type="EMBL" id="CADEPI010000444">
    <property type="protein sequence ID" value="CAB3385967.1"/>
    <property type="molecule type" value="Genomic_DNA"/>
</dbReference>
<keyword evidence="5" id="KW-1185">Reference proteome</keyword>
<reference evidence="4 5" key="1">
    <citation type="submission" date="2020-04" db="EMBL/GenBank/DDBJ databases">
        <authorList>
            <person name="Alioto T."/>
            <person name="Alioto T."/>
            <person name="Gomez Garrido J."/>
        </authorList>
    </citation>
    <scope>NUCLEOTIDE SEQUENCE [LARGE SCALE GENOMIC DNA]</scope>
</reference>